<accession>S9QGJ1</accession>
<reference evidence="1" key="1">
    <citation type="submission" date="2013-05" db="EMBL/GenBank/DDBJ databases">
        <title>Genome assembly of Cystobacter fuscus DSM 2262.</title>
        <authorList>
            <person name="Sharma G."/>
            <person name="Khatri I."/>
            <person name="Kaur C."/>
            <person name="Mayilraj S."/>
            <person name="Subramanian S."/>
        </authorList>
    </citation>
    <scope>NUCLEOTIDE SEQUENCE [LARGE SCALE GENOMIC DNA]</scope>
    <source>
        <strain evidence="1">DSM 2262</strain>
    </source>
</reference>
<gene>
    <name evidence="1" type="ORF">D187_009109</name>
</gene>
<sequence>MSNQKPPTRGNRSRKAITALDGNDEFSVFSVEPEAYRDPVDLGKGGDTRGRPEDTAATSSVVRFFRRIFGE</sequence>
<evidence type="ECO:0000313" key="1">
    <source>
        <dbReference type="EMBL" id="EPX55498.1"/>
    </source>
</evidence>
<name>S9QGJ1_CYSF2</name>
<organism evidence="1 2">
    <name type="scientific">Cystobacter fuscus (strain ATCC 25194 / DSM 2262 / NBRC 100088 / M29)</name>
    <dbReference type="NCBI Taxonomy" id="1242864"/>
    <lineage>
        <taxon>Bacteria</taxon>
        <taxon>Pseudomonadati</taxon>
        <taxon>Myxococcota</taxon>
        <taxon>Myxococcia</taxon>
        <taxon>Myxococcales</taxon>
        <taxon>Cystobacterineae</taxon>
        <taxon>Archangiaceae</taxon>
        <taxon>Cystobacter</taxon>
    </lineage>
</organism>
<proteinExistence type="predicted"/>
<dbReference type="Proteomes" id="UP000011682">
    <property type="component" value="Unassembled WGS sequence"/>
</dbReference>
<dbReference type="EMBL" id="ANAH02000071">
    <property type="protein sequence ID" value="EPX55498.1"/>
    <property type="molecule type" value="Genomic_DNA"/>
</dbReference>
<evidence type="ECO:0000313" key="2">
    <source>
        <dbReference type="Proteomes" id="UP000011682"/>
    </source>
</evidence>
<dbReference type="RefSeq" id="WP_002624187.1">
    <property type="nucleotide sequence ID" value="NZ_ANAH02000071.1"/>
</dbReference>
<keyword evidence="2" id="KW-1185">Reference proteome</keyword>
<dbReference type="OrthoDB" id="5520663at2"/>
<dbReference type="AlphaFoldDB" id="S9QGJ1"/>
<comment type="caution">
    <text evidence="1">The sequence shown here is derived from an EMBL/GenBank/DDBJ whole genome shotgun (WGS) entry which is preliminary data.</text>
</comment>
<protein>
    <submittedName>
        <fullName evidence="1">Uncharacterized protein</fullName>
    </submittedName>
</protein>